<dbReference type="RefSeq" id="WP_188767071.1">
    <property type="nucleotide sequence ID" value="NZ_BMHK01000001.1"/>
</dbReference>
<feature type="transmembrane region" description="Helical" evidence="1">
    <location>
        <begin position="21"/>
        <end position="49"/>
    </location>
</feature>
<evidence type="ECO:0008006" key="4">
    <source>
        <dbReference type="Google" id="ProtNLM"/>
    </source>
</evidence>
<reference evidence="2" key="1">
    <citation type="journal article" date="2014" name="Int. J. Syst. Evol. Microbiol.">
        <title>Complete genome sequence of Corynebacterium casei LMG S-19264T (=DSM 44701T), isolated from a smear-ripened cheese.</title>
        <authorList>
            <consortium name="US DOE Joint Genome Institute (JGI-PGF)"/>
            <person name="Walter F."/>
            <person name="Albersmeier A."/>
            <person name="Kalinowski J."/>
            <person name="Ruckert C."/>
        </authorList>
    </citation>
    <scope>NUCLEOTIDE SEQUENCE</scope>
    <source>
        <strain evidence="2">CGMCC 1.15095</strain>
    </source>
</reference>
<proteinExistence type="predicted"/>
<organism evidence="2 3">
    <name type="scientific">Novosphingobium endophyticum</name>
    <dbReference type="NCBI Taxonomy" id="1955250"/>
    <lineage>
        <taxon>Bacteria</taxon>
        <taxon>Pseudomonadati</taxon>
        <taxon>Pseudomonadota</taxon>
        <taxon>Alphaproteobacteria</taxon>
        <taxon>Sphingomonadales</taxon>
        <taxon>Sphingomonadaceae</taxon>
        <taxon>Novosphingobium</taxon>
    </lineage>
</organism>
<name>A0A916TP89_9SPHN</name>
<evidence type="ECO:0000256" key="1">
    <source>
        <dbReference type="SAM" id="Phobius"/>
    </source>
</evidence>
<dbReference type="Proteomes" id="UP000608154">
    <property type="component" value="Unassembled WGS sequence"/>
</dbReference>
<evidence type="ECO:0000313" key="2">
    <source>
        <dbReference type="EMBL" id="GGB86130.1"/>
    </source>
</evidence>
<sequence>MAREVRGRNAGIFRLLRDRSGAVAAETALVSGFLALLIVQVLDFGWFVYCSVQVRMAAQAAVARAATACSEDTLLPATVNCGADLKAKMEAAANEVSIGGTITISEPDEGYFCHDPGDNNALVEVGDLSTKPADCTPYSATAIPADFVYVTATYTFNPIFPGVSAISYMGGAMTADGWMRVG</sequence>
<evidence type="ECO:0000313" key="3">
    <source>
        <dbReference type="Proteomes" id="UP000608154"/>
    </source>
</evidence>
<dbReference type="AlphaFoldDB" id="A0A916TP89"/>
<protein>
    <recommendedName>
        <fullName evidence="4">Pilus assembly protein</fullName>
    </recommendedName>
</protein>
<keyword evidence="3" id="KW-1185">Reference proteome</keyword>
<dbReference type="EMBL" id="BMHK01000001">
    <property type="protein sequence ID" value="GGB86130.1"/>
    <property type="molecule type" value="Genomic_DNA"/>
</dbReference>
<gene>
    <name evidence="2" type="ORF">GCM10011494_00510</name>
</gene>
<keyword evidence="1" id="KW-0472">Membrane</keyword>
<reference evidence="2" key="2">
    <citation type="submission" date="2020-09" db="EMBL/GenBank/DDBJ databases">
        <authorList>
            <person name="Sun Q."/>
            <person name="Zhou Y."/>
        </authorList>
    </citation>
    <scope>NUCLEOTIDE SEQUENCE</scope>
    <source>
        <strain evidence="2">CGMCC 1.15095</strain>
    </source>
</reference>
<keyword evidence="1" id="KW-0812">Transmembrane</keyword>
<keyword evidence="1" id="KW-1133">Transmembrane helix</keyword>
<comment type="caution">
    <text evidence="2">The sequence shown here is derived from an EMBL/GenBank/DDBJ whole genome shotgun (WGS) entry which is preliminary data.</text>
</comment>
<accession>A0A916TP89</accession>